<organism evidence="2 3">
    <name type="scientific">Pararhizobium antarcticum</name>
    <dbReference type="NCBI Taxonomy" id="1798805"/>
    <lineage>
        <taxon>Bacteria</taxon>
        <taxon>Pseudomonadati</taxon>
        <taxon>Pseudomonadota</taxon>
        <taxon>Alphaproteobacteria</taxon>
        <taxon>Hyphomicrobiales</taxon>
        <taxon>Rhizobiaceae</taxon>
        <taxon>Rhizobium/Agrobacterium group</taxon>
        <taxon>Pararhizobium</taxon>
    </lineage>
</organism>
<gene>
    <name evidence="2" type="ORF">AX760_25355</name>
</gene>
<proteinExistence type="predicted"/>
<protein>
    <recommendedName>
        <fullName evidence="4">DUF465 domain-containing protein</fullName>
    </recommendedName>
</protein>
<comment type="caution">
    <text evidence="2">The sequence shown here is derived from an EMBL/GenBank/DDBJ whole genome shotgun (WGS) entry which is preliminary data.</text>
</comment>
<keyword evidence="3" id="KW-1185">Reference proteome</keyword>
<dbReference type="RefSeq" id="WP_071831322.1">
    <property type="nucleotide sequence ID" value="NZ_LSRP01000021.1"/>
</dbReference>
<dbReference type="AlphaFoldDB" id="A0A657LZ26"/>
<dbReference type="Proteomes" id="UP000182661">
    <property type="component" value="Unassembled WGS sequence"/>
</dbReference>
<evidence type="ECO:0000256" key="1">
    <source>
        <dbReference type="SAM" id="Coils"/>
    </source>
</evidence>
<dbReference type="OrthoDB" id="7679288at2"/>
<reference evidence="2 3" key="1">
    <citation type="submission" date="2016-02" db="EMBL/GenBank/DDBJ databases">
        <title>Genome sequencing of a beta-galactosidase producing bacteria Rhizobium sp. 59.</title>
        <authorList>
            <person name="Wang D."/>
            <person name="Kot W."/>
            <person name="Qin Y."/>
            <person name="Hansen L."/>
            <person name="Naqvi K."/>
            <person name="Rensing C."/>
        </authorList>
    </citation>
    <scope>NUCLEOTIDE SEQUENCE [LARGE SCALE GENOMIC DNA]</scope>
    <source>
        <strain evidence="2 3">59</strain>
    </source>
</reference>
<keyword evidence="1" id="KW-0175">Coiled coil</keyword>
<evidence type="ECO:0008006" key="4">
    <source>
        <dbReference type="Google" id="ProtNLM"/>
    </source>
</evidence>
<accession>A0A657LZ26</accession>
<feature type="coiled-coil region" evidence="1">
    <location>
        <begin position="5"/>
        <end position="53"/>
    </location>
</feature>
<sequence length="74" mass="8801">MDQFLKALRHRKAHVQSTIDDEQARPAPDGLRLSALKKLKLQYREQIEFIERQNRHAAPVLIPVVRRRPIRFFS</sequence>
<evidence type="ECO:0000313" key="2">
    <source>
        <dbReference type="EMBL" id="OJG00642.1"/>
    </source>
</evidence>
<dbReference type="EMBL" id="LSRP01000021">
    <property type="protein sequence ID" value="OJG00642.1"/>
    <property type="molecule type" value="Genomic_DNA"/>
</dbReference>
<name>A0A657LZ26_9HYPH</name>
<evidence type="ECO:0000313" key="3">
    <source>
        <dbReference type="Proteomes" id="UP000182661"/>
    </source>
</evidence>